<organism evidence="6 7">
    <name type="scientific">Meyerozyma guilliermondii (strain ATCC 6260 / CBS 566 / DSM 6381 / JCM 1539 / NBRC 10279 / NRRL Y-324)</name>
    <name type="common">Yeast</name>
    <name type="synonym">Candida guilliermondii</name>
    <dbReference type="NCBI Taxonomy" id="294746"/>
    <lineage>
        <taxon>Eukaryota</taxon>
        <taxon>Fungi</taxon>
        <taxon>Dikarya</taxon>
        <taxon>Ascomycota</taxon>
        <taxon>Saccharomycotina</taxon>
        <taxon>Pichiomycetes</taxon>
        <taxon>Debaryomycetaceae</taxon>
        <taxon>Meyerozyma</taxon>
    </lineage>
</organism>
<dbReference type="OMA" id="RWNLIFY"/>
<evidence type="ECO:0000256" key="4">
    <source>
        <dbReference type="SAM" id="MobiDB-lite"/>
    </source>
</evidence>
<dbReference type="SMART" id="SM00884">
    <property type="entry name" value="Cullin_Nedd8"/>
    <property type="match status" value="1"/>
</dbReference>
<dbReference type="InterPro" id="IPR019559">
    <property type="entry name" value="Cullin_neddylation_domain"/>
</dbReference>
<dbReference type="Pfam" id="PF10557">
    <property type="entry name" value="Cullin_Nedd8"/>
    <property type="match status" value="1"/>
</dbReference>
<dbReference type="eggNOG" id="KOG2167">
    <property type="taxonomic scope" value="Eukaryota"/>
</dbReference>
<dbReference type="SUPFAM" id="SSF46785">
    <property type="entry name" value="Winged helix' DNA-binding domain"/>
    <property type="match status" value="1"/>
</dbReference>
<reference evidence="6 7" key="1">
    <citation type="journal article" date="2009" name="Nature">
        <title>Evolution of pathogenicity and sexual reproduction in eight Candida genomes.</title>
        <authorList>
            <person name="Butler G."/>
            <person name="Rasmussen M.D."/>
            <person name="Lin M.F."/>
            <person name="Santos M.A."/>
            <person name="Sakthikumar S."/>
            <person name="Munro C.A."/>
            <person name="Rheinbay E."/>
            <person name="Grabherr M."/>
            <person name="Forche A."/>
            <person name="Reedy J.L."/>
            <person name="Agrafioti I."/>
            <person name="Arnaud M.B."/>
            <person name="Bates S."/>
            <person name="Brown A.J."/>
            <person name="Brunke S."/>
            <person name="Costanzo M.C."/>
            <person name="Fitzpatrick D.A."/>
            <person name="de Groot P.W."/>
            <person name="Harris D."/>
            <person name="Hoyer L.L."/>
            <person name="Hube B."/>
            <person name="Klis F.M."/>
            <person name="Kodira C."/>
            <person name="Lennard N."/>
            <person name="Logue M.E."/>
            <person name="Martin R."/>
            <person name="Neiman A.M."/>
            <person name="Nikolaou E."/>
            <person name="Quail M.A."/>
            <person name="Quinn J."/>
            <person name="Santos M.C."/>
            <person name="Schmitzberger F.F."/>
            <person name="Sherlock G."/>
            <person name="Shah P."/>
            <person name="Silverstein K.A."/>
            <person name="Skrzypek M.S."/>
            <person name="Soll D."/>
            <person name="Staggs R."/>
            <person name="Stansfield I."/>
            <person name="Stumpf M.P."/>
            <person name="Sudbery P.E."/>
            <person name="Srikantha T."/>
            <person name="Zeng Q."/>
            <person name="Berman J."/>
            <person name="Berriman M."/>
            <person name="Heitman J."/>
            <person name="Gow N.A."/>
            <person name="Lorenz M.C."/>
            <person name="Birren B.W."/>
            <person name="Kellis M."/>
            <person name="Cuomo C.A."/>
        </authorList>
    </citation>
    <scope>NUCLEOTIDE SEQUENCE [LARGE SCALE GENOMIC DNA]</scope>
    <source>
        <strain evidence="7">ATCC 6260 / CBS 566 / DSM 6381 / JCM 1539 / NBRC 10279 / NRRL Y-324</strain>
    </source>
</reference>
<dbReference type="VEuPathDB" id="FungiDB:PGUG_04159"/>
<evidence type="ECO:0000313" key="7">
    <source>
        <dbReference type="Proteomes" id="UP000001997"/>
    </source>
</evidence>
<dbReference type="Gene3D" id="3.30.230.130">
    <property type="entry name" value="Cullin, Chain C, Domain 2"/>
    <property type="match status" value="1"/>
</dbReference>
<feature type="region of interest" description="Disordered" evidence="4">
    <location>
        <begin position="1"/>
        <end position="42"/>
    </location>
</feature>
<keyword evidence="7" id="KW-1185">Reference proteome</keyword>
<dbReference type="Gene3D" id="1.20.1310.10">
    <property type="entry name" value="Cullin Repeats"/>
    <property type="match status" value="3"/>
</dbReference>
<dbReference type="PANTHER" id="PTHR11932">
    <property type="entry name" value="CULLIN"/>
    <property type="match status" value="1"/>
</dbReference>
<name>A5DLK8_PICGU</name>
<dbReference type="AlphaFoldDB" id="A5DLK8"/>
<dbReference type="Gene3D" id="1.10.10.10">
    <property type="entry name" value="Winged helix-like DNA-binding domain superfamily/Winged helix DNA-binding domain"/>
    <property type="match status" value="1"/>
</dbReference>
<dbReference type="InterPro" id="IPR001373">
    <property type="entry name" value="Cullin_N"/>
</dbReference>
<evidence type="ECO:0000256" key="2">
    <source>
        <dbReference type="PROSITE-ProRule" id="PRU00330"/>
    </source>
</evidence>
<dbReference type="RefSeq" id="XP_001483430.2">
    <property type="nucleotide sequence ID" value="XM_001483380.1"/>
</dbReference>
<dbReference type="HOGENOM" id="CLU_335858_0_0_1"/>
<protein>
    <recommendedName>
        <fullName evidence="5">Cullin family profile domain-containing protein</fullName>
    </recommendedName>
</protein>
<dbReference type="Pfam" id="PF26557">
    <property type="entry name" value="Cullin_AB"/>
    <property type="match status" value="1"/>
</dbReference>
<evidence type="ECO:0000256" key="3">
    <source>
        <dbReference type="RuleBase" id="RU003829"/>
    </source>
</evidence>
<dbReference type="InterPro" id="IPR016159">
    <property type="entry name" value="Cullin_repeat-like_dom_sf"/>
</dbReference>
<dbReference type="InterPro" id="IPR045093">
    <property type="entry name" value="Cullin"/>
</dbReference>
<accession>A5DLK8</accession>
<dbReference type="InParanoid" id="A5DLK8"/>
<dbReference type="KEGG" id="pgu:PGUG_04159"/>
<dbReference type="Pfam" id="PF00888">
    <property type="entry name" value="Cullin"/>
    <property type="match status" value="1"/>
</dbReference>
<dbReference type="SMART" id="SM00182">
    <property type="entry name" value="CULLIN"/>
    <property type="match status" value="1"/>
</dbReference>
<feature type="domain" description="Cullin family profile" evidence="5">
    <location>
        <begin position="402"/>
        <end position="632"/>
    </location>
</feature>
<dbReference type="InterPro" id="IPR016158">
    <property type="entry name" value="Cullin_homology"/>
</dbReference>
<feature type="compositionally biased region" description="Polar residues" evidence="4">
    <location>
        <begin position="12"/>
        <end position="23"/>
    </location>
</feature>
<proteinExistence type="inferred from homology"/>
<evidence type="ECO:0000313" key="6">
    <source>
        <dbReference type="EMBL" id="EDK40061.2"/>
    </source>
</evidence>
<dbReference type="GeneID" id="5125372"/>
<dbReference type="GO" id="GO:0031625">
    <property type="term" value="F:ubiquitin protein ligase binding"/>
    <property type="evidence" value="ECO:0007669"/>
    <property type="project" value="InterPro"/>
</dbReference>
<evidence type="ECO:0000256" key="1">
    <source>
        <dbReference type="ARBA" id="ARBA00006019"/>
    </source>
</evidence>
<dbReference type="InterPro" id="IPR036388">
    <property type="entry name" value="WH-like_DNA-bd_sf"/>
</dbReference>
<dbReference type="STRING" id="294746.A5DLK8"/>
<dbReference type="EMBL" id="CH408159">
    <property type="protein sequence ID" value="EDK40061.2"/>
    <property type="molecule type" value="Genomic_DNA"/>
</dbReference>
<gene>
    <name evidence="6" type="ORF">PGUG_04159</name>
</gene>
<dbReference type="SUPFAM" id="SSF74788">
    <property type="entry name" value="Cullin repeat-like"/>
    <property type="match status" value="1"/>
</dbReference>
<sequence length="749" mass="86737">MAMTDSILSFGDDSTSGVPSHLSQRSETRKRPRNSSDLPNDDALQVVRTRCKRAIKHILANQKLPECYETYYRSVEVVCRARHAEQSQLADHISKELTDHFHTNVKKRVELLVNENGTPEDTATGFLEIFNEWKRQLRILSTLFLYLDRAYLMNHPTKFTIIELGSGLFVDHLLVESAPTSGFIIDKYIVLLEKNREDKHLNEITSAFTTTLFWLNSNNRLALHSKLITSIVSQFTRLKAKWLTKPETYFQNALSCLTEEMAHFKAARAPKSFLRELLLRVKWILFFQDFRLILSKTILYLLQPESKNQLQVLYDFCRTTKSDYAFDSITMFVFCWGEYIHKLVVSSIHEIPKGENWIQPLVDLYNRLEGICQHSFSGDDDFDFELRNSFSKAFNERKTNMQILTHLNKFCDSYLRDSSKKAKKSAAPLTFDEFLNCVLLIFKLINNKDSFMVLYKRELSKRLLLSRSPNLESERSVVSSFLKLIGDSDMGREIDTMFSDISSSKSDHNLTIEGVEFSALILTKSCWPEIPGSVSDVQLSPQFRTILDEFAAKYYSSNDKFKDRVLDWSLYTLHQMEIVAQFESGPKELNLNLLQAMIVMLFNERDSYTIEELMKETNIEEKLIRRVLVSLSEKYPILVASGPTYRYNSSFKDKNTKLKIPFIREKEIATMDQNSLRAIERNRNQEIRAAIVKTMKQCKNATVPQLFDAVFKLVAPKGPISLDDFNTNLDFLVQSQYVSREATQIVYVP</sequence>
<dbReference type="InterPro" id="IPR059120">
    <property type="entry name" value="Cullin-like_AB"/>
</dbReference>
<dbReference type="InterPro" id="IPR036317">
    <property type="entry name" value="Cullin_homology_sf"/>
</dbReference>
<dbReference type="InterPro" id="IPR036390">
    <property type="entry name" value="WH_DNA-bd_sf"/>
</dbReference>
<dbReference type="Proteomes" id="UP000001997">
    <property type="component" value="Unassembled WGS sequence"/>
</dbReference>
<evidence type="ECO:0000259" key="5">
    <source>
        <dbReference type="PROSITE" id="PS50069"/>
    </source>
</evidence>
<dbReference type="SUPFAM" id="SSF75632">
    <property type="entry name" value="Cullin homology domain"/>
    <property type="match status" value="1"/>
</dbReference>
<comment type="similarity">
    <text evidence="1 2 3">Belongs to the cullin family.</text>
</comment>
<dbReference type="GO" id="GO:0006511">
    <property type="term" value="P:ubiquitin-dependent protein catabolic process"/>
    <property type="evidence" value="ECO:0007669"/>
    <property type="project" value="InterPro"/>
</dbReference>
<dbReference type="PROSITE" id="PS50069">
    <property type="entry name" value="CULLIN_2"/>
    <property type="match status" value="1"/>
</dbReference>
<dbReference type="OrthoDB" id="27073at2759"/>